<evidence type="ECO:0000313" key="2">
    <source>
        <dbReference type="Proteomes" id="UP001302367"/>
    </source>
</evidence>
<proteinExistence type="predicted"/>
<name>A0ABZ0NS81_CERBT</name>
<dbReference type="InterPro" id="IPR032710">
    <property type="entry name" value="NTF2-like_dom_sf"/>
</dbReference>
<sequence length="145" mass="16090">MPHAEPKRAETIRHIENTMVLFTKAINSRDLSPTSPIWEFLGPGGIVHGDGFLQDGPQKTLDVPEFLAMLRMIVDTYPEYAIHLQDMSTTLDAKGTRAVIHSNLDSHGMPKGVIKRIVTITTWKKIEGKWVVAEHVAIEGHAGDV</sequence>
<dbReference type="Proteomes" id="UP001302367">
    <property type="component" value="Chromosome 4"/>
</dbReference>
<accession>A0ABZ0NS81</accession>
<evidence type="ECO:0008006" key="3">
    <source>
        <dbReference type="Google" id="ProtNLM"/>
    </source>
</evidence>
<dbReference type="SUPFAM" id="SSF54427">
    <property type="entry name" value="NTF2-like"/>
    <property type="match status" value="1"/>
</dbReference>
<reference evidence="1 2" key="1">
    <citation type="submission" date="2023-09" db="EMBL/GenBank/DDBJ databases">
        <title>Complete-Gapless Cercospora beticola genome.</title>
        <authorList>
            <person name="Wyatt N.A."/>
            <person name="Spanner R.E."/>
            <person name="Bolton M.D."/>
        </authorList>
    </citation>
    <scope>NUCLEOTIDE SEQUENCE [LARGE SCALE GENOMIC DNA]</scope>
    <source>
        <strain evidence="1">Cb09-40</strain>
    </source>
</reference>
<organism evidence="1 2">
    <name type="scientific">Cercospora beticola</name>
    <name type="common">Sugarbeet leaf spot fungus</name>
    <dbReference type="NCBI Taxonomy" id="122368"/>
    <lineage>
        <taxon>Eukaryota</taxon>
        <taxon>Fungi</taxon>
        <taxon>Dikarya</taxon>
        <taxon>Ascomycota</taxon>
        <taxon>Pezizomycotina</taxon>
        <taxon>Dothideomycetes</taxon>
        <taxon>Dothideomycetidae</taxon>
        <taxon>Mycosphaerellales</taxon>
        <taxon>Mycosphaerellaceae</taxon>
        <taxon>Cercospora</taxon>
    </lineage>
</organism>
<dbReference type="GeneID" id="90644334"/>
<keyword evidence="2" id="KW-1185">Reference proteome</keyword>
<evidence type="ECO:0000313" key="1">
    <source>
        <dbReference type="EMBL" id="WPB02442.1"/>
    </source>
</evidence>
<protein>
    <recommendedName>
        <fullName evidence="3">SnoaL-like domain-containing protein</fullName>
    </recommendedName>
</protein>
<dbReference type="RefSeq" id="XP_065458956.1">
    <property type="nucleotide sequence ID" value="XM_065602884.1"/>
</dbReference>
<gene>
    <name evidence="1" type="ORF">RHO25_007077</name>
</gene>
<dbReference type="EMBL" id="CP134187">
    <property type="protein sequence ID" value="WPB02442.1"/>
    <property type="molecule type" value="Genomic_DNA"/>
</dbReference>